<evidence type="ECO:0000256" key="1">
    <source>
        <dbReference type="ARBA" id="ARBA00022603"/>
    </source>
</evidence>
<dbReference type="Gene3D" id="3.40.50.150">
    <property type="entry name" value="Vaccinia Virus protein VP39"/>
    <property type="match status" value="1"/>
</dbReference>
<dbReference type="RefSeq" id="WP_117003460.1">
    <property type="nucleotide sequence ID" value="NZ_BMJS01000028.1"/>
</dbReference>
<accession>A0A8J2Z5T4</accession>
<gene>
    <name evidence="4" type="ORF">GCM10010995_21350</name>
</gene>
<dbReference type="AlphaFoldDB" id="A0A8J2Z5T4"/>
<dbReference type="Pfam" id="PF13649">
    <property type="entry name" value="Methyltransf_25"/>
    <property type="match status" value="1"/>
</dbReference>
<dbReference type="CDD" id="cd02440">
    <property type="entry name" value="AdoMet_MTases"/>
    <property type="match status" value="1"/>
</dbReference>
<name>A0A8J2Z5T4_9GAMM</name>
<keyword evidence="2" id="KW-0808">Transferase</keyword>
<protein>
    <recommendedName>
        <fullName evidence="3">Methyltransferase domain-containing protein</fullName>
    </recommendedName>
</protein>
<dbReference type="EMBL" id="BMJS01000028">
    <property type="protein sequence ID" value="GGG03633.1"/>
    <property type="molecule type" value="Genomic_DNA"/>
</dbReference>
<dbReference type="SUPFAM" id="SSF53335">
    <property type="entry name" value="S-adenosyl-L-methionine-dependent methyltransferases"/>
    <property type="match status" value="1"/>
</dbReference>
<dbReference type="GO" id="GO:0032259">
    <property type="term" value="P:methylation"/>
    <property type="evidence" value="ECO:0007669"/>
    <property type="project" value="UniProtKB-KW"/>
</dbReference>
<comment type="caution">
    <text evidence="4">The sequence shown here is derived from an EMBL/GenBank/DDBJ whole genome shotgun (WGS) entry which is preliminary data.</text>
</comment>
<dbReference type="OrthoDB" id="9791837at2"/>
<feature type="domain" description="Methyltransferase" evidence="3">
    <location>
        <begin position="41"/>
        <end position="134"/>
    </location>
</feature>
<evidence type="ECO:0000259" key="3">
    <source>
        <dbReference type="Pfam" id="PF13649"/>
    </source>
</evidence>
<dbReference type="PANTHER" id="PTHR43861:SF1">
    <property type="entry name" value="TRANS-ACONITATE 2-METHYLTRANSFERASE"/>
    <property type="match status" value="1"/>
</dbReference>
<evidence type="ECO:0000313" key="5">
    <source>
        <dbReference type="Proteomes" id="UP000636949"/>
    </source>
</evidence>
<keyword evidence="5" id="KW-1185">Reference proteome</keyword>
<dbReference type="GO" id="GO:0008168">
    <property type="term" value="F:methyltransferase activity"/>
    <property type="evidence" value="ECO:0007669"/>
    <property type="project" value="UniProtKB-KW"/>
</dbReference>
<evidence type="ECO:0000256" key="2">
    <source>
        <dbReference type="ARBA" id="ARBA00022679"/>
    </source>
</evidence>
<dbReference type="InterPro" id="IPR029063">
    <property type="entry name" value="SAM-dependent_MTases_sf"/>
</dbReference>
<dbReference type="InterPro" id="IPR041698">
    <property type="entry name" value="Methyltransf_25"/>
</dbReference>
<dbReference type="Proteomes" id="UP000636949">
    <property type="component" value="Unassembled WGS sequence"/>
</dbReference>
<proteinExistence type="predicted"/>
<reference evidence="4" key="1">
    <citation type="journal article" date="2014" name="Int. J. Syst. Evol. Microbiol.">
        <title>Complete genome sequence of Corynebacterium casei LMG S-19264T (=DSM 44701T), isolated from a smear-ripened cheese.</title>
        <authorList>
            <consortium name="US DOE Joint Genome Institute (JGI-PGF)"/>
            <person name="Walter F."/>
            <person name="Albersmeier A."/>
            <person name="Kalinowski J."/>
            <person name="Ruckert C."/>
        </authorList>
    </citation>
    <scope>NUCLEOTIDE SEQUENCE</scope>
    <source>
        <strain evidence="4">CGMCC 1.15758</strain>
    </source>
</reference>
<organism evidence="4 5">
    <name type="scientific">Cysteiniphilum litorale</name>
    <dbReference type="NCBI Taxonomy" id="2056700"/>
    <lineage>
        <taxon>Bacteria</taxon>
        <taxon>Pseudomonadati</taxon>
        <taxon>Pseudomonadota</taxon>
        <taxon>Gammaproteobacteria</taxon>
        <taxon>Thiotrichales</taxon>
        <taxon>Fastidiosibacteraceae</taxon>
        <taxon>Cysteiniphilum</taxon>
    </lineage>
</organism>
<dbReference type="PANTHER" id="PTHR43861">
    <property type="entry name" value="TRANS-ACONITATE 2-METHYLTRANSFERASE-RELATED"/>
    <property type="match status" value="1"/>
</dbReference>
<sequence>MHTYDQVATEYKTTDELPYREYLEKWLIENELRELKKCRSLDLACGNGFYTNILFANGFSPVLGVDSSAEMLALAEKSFKSHNDISFIHSCVNDFESNQEFDLITAGFLINYCSDVLHLKQVCKKLYSLLSNNGTILTTIDFIGEKAKSDMLLQYSEQAFHDRPLKDGETFKLRFLTTNPCDIQVTHYSEKTITDAFSSAGFEFVEWIPLSISPKGIKEKGSEYWNYMLESKPTRFLKIKKHK</sequence>
<keyword evidence="1" id="KW-0489">Methyltransferase</keyword>
<evidence type="ECO:0000313" key="4">
    <source>
        <dbReference type="EMBL" id="GGG03633.1"/>
    </source>
</evidence>
<reference evidence="4" key="2">
    <citation type="submission" date="2020-09" db="EMBL/GenBank/DDBJ databases">
        <authorList>
            <person name="Sun Q."/>
            <person name="Zhou Y."/>
        </authorList>
    </citation>
    <scope>NUCLEOTIDE SEQUENCE</scope>
    <source>
        <strain evidence="4">CGMCC 1.15758</strain>
    </source>
</reference>